<dbReference type="SUPFAM" id="SSF46966">
    <property type="entry name" value="Spectrin repeat"/>
    <property type="match status" value="1"/>
</dbReference>
<dbReference type="RefSeq" id="WP_137423681.1">
    <property type="nucleotide sequence ID" value="NZ_CP040098.1"/>
</dbReference>
<protein>
    <submittedName>
        <fullName evidence="2">Nucleotide exchange factor GrpE</fullName>
    </submittedName>
</protein>
<keyword evidence="1" id="KW-0143">Chaperone</keyword>
<evidence type="ECO:0000313" key="3">
    <source>
        <dbReference type="Proteomes" id="UP000298602"/>
    </source>
</evidence>
<evidence type="ECO:0000313" key="2">
    <source>
        <dbReference type="EMBL" id="QCQ21712.1"/>
    </source>
</evidence>
<evidence type="ECO:0000256" key="1">
    <source>
        <dbReference type="ARBA" id="ARBA00023186"/>
    </source>
</evidence>
<dbReference type="KEGG" id="dax:FDQ92_05680"/>
<dbReference type="AlphaFoldDB" id="A0A4P8L4L0"/>
<dbReference type="GO" id="GO:0051087">
    <property type="term" value="F:protein-folding chaperone binding"/>
    <property type="evidence" value="ECO:0007669"/>
    <property type="project" value="InterPro"/>
</dbReference>
<dbReference type="Proteomes" id="UP000298602">
    <property type="component" value="Chromosome"/>
</dbReference>
<dbReference type="SUPFAM" id="SSF51064">
    <property type="entry name" value="Head domain of nucleotide exchange factor GrpE"/>
    <property type="match status" value="1"/>
</dbReference>
<reference evidence="2 3" key="1">
    <citation type="submission" date="2019-05" db="EMBL/GenBank/DDBJ databases">
        <title>The Complete Genome Sequence of the n-alkane-degrading Desulfoglaeba alkanexedens ALDC reveals multiple alkylsuccinate synthase gene clusters.</title>
        <authorList>
            <person name="Callaghan A.V."/>
            <person name="Davidova I.A."/>
            <person name="Duncan K.E."/>
            <person name="Morris B."/>
            <person name="McInerney M.J."/>
        </authorList>
    </citation>
    <scope>NUCLEOTIDE SEQUENCE [LARGE SCALE GENOMIC DNA]</scope>
    <source>
        <strain evidence="2 3">ALDC</strain>
    </source>
</reference>
<dbReference type="Pfam" id="PF01025">
    <property type="entry name" value="GrpE"/>
    <property type="match status" value="1"/>
</dbReference>
<dbReference type="Gene3D" id="2.30.22.10">
    <property type="entry name" value="Head domain of nucleotide exchange factor GrpE"/>
    <property type="match status" value="1"/>
</dbReference>
<organism evidence="2 3">
    <name type="scientific">Desulfoglaeba alkanexedens ALDC</name>
    <dbReference type="NCBI Taxonomy" id="980445"/>
    <lineage>
        <taxon>Bacteria</taxon>
        <taxon>Pseudomonadati</taxon>
        <taxon>Thermodesulfobacteriota</taxon>
        <taxon>Syntrophobacteria</taxon>
        <taxon>Syntrophobacterales</taxon>
        <taxon>Syntrophobacteraceae</taxon>
        <taxon>Desulfoglaeba</taxon>
    </lineage>
</organism>
<keyword evidence="3" id="KW-1185">Reference proteome</keyword>
<dbReference type="InterPro" id="IPR000740">
    <property type="entry name" value="GrpE"/>
</dbReference>
<gene>
    <name evidence="2" type="ORF">FDQ92_05680</name>
</gene>
<sequence>MIWQRVIETLRSGRRLAVTRIVHPLLAGAAARLGRMAGVRVTRPLDASPAAWKQQAIEDFRSWLADLPETLPDFEKTDATTCDLYTLLMEFIALRQEIRYQNREQHAAIKAQQDFMAGQREMMALVQKRFEELDRLEENIRQACERRTASFFFDVRDALRRGLAASRRVASTGGFFRRPPRGIEGIIEGYELALRRFDRALSYLDIQPVETIGRPFDPTLMAAVDRRFSPGAGDNEVLEEVSGGFVHRGTVLRSANVIVNKAPSKNPVND</sequence>
<name>A0A4P8L4L0_9BACT</name>
<dbReference type="InterPro" id="IPR009012">
    <property type="entry name" value="GrpE_head"/>
</dbReference>
<accession>A0A4P8L4L0</accession>
<dbReference type="OrthoDB" id="5419047at2"/>
<dbReference type="EMBL" id="CP040098">
    <property type="protein sequence ID" value="QCQ21712.1"/>
    <property type="molecule type" value="Genomic_DNA"/>
</dbReference>
<dbReference type="GO" id="GO:0006457">
    <property type="term" value="P:protein folding"/>
    <property type="evidence" value="ECO:0007669"/>
    <property type="project" value="InterPro"/>
</dbReference>
<dbReference type="GO" id="GO:0042803">
    <property type="term" value="F:protein homodimerization activity"/>
    <property type="evidence" value="ECO:0007669"/>
    <property type="project" value="InterPro"/>
</dbReference>
<dbReference type="PROSITE" id="PS01071">
    <property type="entry name" value="GRPE"/>
    <property type="match status" value="1"/>
</dbReference>
<proteinExistence type="predicted"/>
<dbReference type="GO" id="GO:0000774">
    <property type="term" value="F:adenyl-nucleotide exchange factor activity"/>
    <property type="evidence" value="ECO:0007669"/>
    <property type="project" value="InterPro"/>
</dbReference>
<reference evidence="2 3" key="2">
    <citation type="submission" date="2019-05" db="EMBL/GenBank/DDBJ databases">
        <authorList>
            <person name="Suflita J.M."/>
            <person name="Marks C.R."/>
        </authorList>
    </citation>
    <scope>NUCLEOTIDE SEQUENCE [LARGE SCALE GENOMIC DNA]</scope>
    <source>
        <strain evidence="2 3">ALDC</strain>
    </source>
</reference>